<dbReference type="Proteomes" id="UP000442714">
    <property type="component" value="Unassembled WGS sequence"/>
</dbReference>
<reference evidence="4 5" key="1">
    <citation type="submission" date="2019-12" db="EMBL/GenBank/DDBJ databases">
        <title>Genomic-based taxomic classification of the family Erythrobacteraceae.</title>
        <authorList>
            <person name="Xu L."/>
        </authorList>
    </citation>
    <scope>NUCLEOTIDE SEQUENCE [LARGE SCALE GENOMIC DNA]</scope>
    <source>
        <strain evidence="4 5">KCTC 52763</strain>
    </source>
</reference>
<dbReference type="InterPro" id="IPR029058">
    <property type="entry name" value="AB_hydrolase_fold"/>
</dbReference>
<dbReference type="Gene3D" id="3.40.50.1820">
    <property type="entry name" value="alpha/beta hydrolase"/>
    <property type="match status" value="1"/>
</dbReference>
<dbReference type="InterPro" id="IPR000801">
    <property type="entry name" value="Esterase-like"/>
</dbReference>
<comment type="caution">
    <text evidence="4">The sequence shown here is derived from an EMBL/GenBank/DDBJ whole genome shotgun (WGS) entry which is preliminary data.</text>
</comment>
<dbReference type="RefSeq" id="WP_160603534.1">
    <property type="nucleotide sequence ID" value="NZ_WTYX01000001.1"/>
</dbReference>
<feature type="chain" id="PRO_5032295152" evidence="3">
    <location>
        <begin position="20"/>
        <end position="281"/>
    </location>
</feature>
<evidence type="ECO:0000256" key="2">
    <source>
        <dbReference type="ARBA" id="ARBA00022801"/>
    </source>
</evidence>
<dbReference type="GO" id="GO:0016788">
    <property type="term" value="F:hydrolase activity, acting on ester bonds"/>
    <property type="evidence" value="ECO:0007669"/>
    <property type="project" value="TreeGrafter"/>
</dbReference>
<evidence type="ECO:0000256" key="1">
    <source>
        <dbReference type="ARBA" id="ARBA00005622"/>
    </source>
</evidence>
<dbReference type="EMBL" id="WTYX01000001">
    <property type="protein sequence ID" value="MXO90046.1"/>
    <property type="molecule type" value="Genomic_DNA"/>
</dbReference>
<accession>A0A844ZSR4</accession>
<name>A0A844ZSR4_9SPHN</name>
<evidence type="ECO:0000313" key="5">
    <source>
        <dbReference type="Proteomes" id="UP000442714"/>
    </source>
</evidence>
<dbReference type="PANTHER" id="PTHR40841">
    <property type="entry name" value="SIDEROPHORE TRIACETYLFUSARININE C ESTERASE"/>
    <property type="match status" value="1"/>
</dbReference>
<dbReference type="OrthoDB" id="5523653at2"/>
<comment type="similarity">
    <text evidence="1">Belongs to the esterase D family.</text>
</comment>
<dbReference type="SUPFAM" id="SSF53474">
    <property type="entry name" value="alpha/beta-Hydrolases"/>
    <property type="match status" value="1"/>
</dbReference>
<evidence type="ECO:0000256" key="3">
    <source>
        <dbReference type="SAM" id="SignalP"/>
    </source>
</evidence>
<sequence>MRLLVALVAGALLAAPALASEPATSDPEPITIGEAYAMETHDAARQINVVLPRGYEKDEGTYPIIVMLDGGRSQDFFLALGIEQWNQLWGRSQPAIFVGVETVDRQRELLPPTETAEEAERYPTAGEADAFRSWLLDEVLPMIRARYRDNGRAILVGESAAGHFVAETWVKHPASFDGYAALSPSLQWNNQSLSRELGKFDRPARPPLFISLADEGGATEEGALRFVAQAKGQMCFADRRSSHVHHANSLHQLLPQALQFLLPTEADWLEEYGLTVDCNKD</sequence>
<gene>
    <name evidence="4" type="ORF">GRI41_04355</name>
</gene>
<keyword evidence="5" id="KW-1185">Reference proteome</keyword>
<feature type="signal peptide" evidence="3">
    <location>
        <begin position="1"/>
        <end position="19"/>
    </location>
</feature>
<dbReference type="PANTHER" id="PTHR40841:SF2">
    <property type="entry name" value="SIDEROPHORE-DEGRADING ESTERASE (EUROFUNG)"/>
    <property type="match status" value="1"/>
</dbReference>
<keyword evidence="2 4" id="KW-0378">Hydrolase</keyword>
<organism evidence="4 5">
    <name type="scientific">Pontixanthobacter aquaemixtae</name>
    <dbReference type="NCBI Taxonomy" id="1958940"/>
    <lineage>
        <taxon>Bacteria</taxon>
        <taxon>Pseudomonadati</taxon>
        <taxon>Pseudomonadota</taxon>
        <taxon>Alphaproteobacteria</taxon>
        <taxon>Sphingomonadales</taxon>
        <taxon>Erythrobacteraceae</taxon>
        <taxon>Pontixanthobacter</taxon>
    </lineage>
</organism>
<dbReference type="Pfam" id="PF00756">
    <property type="entry name" value="Esterase"/>
    <property type="match status" value="1"/>
</dbReference>
<keyword evidence="3" id="KW-0732">Signal</keyword>
<evidence type="ECO:0000313" key="4">
    <source>
        <dbReference type="EMBL" id="MXO90046.1"/>
    </source>
</evidence>
<proteinExistence type="inferred from homology"/>
<protein>
    <submittedName>
        <fullName evidence="4">Alpha/beta hydrolase</fullName>
    </submittedName>
</protein>
<dbReference type="AlphaFoldDB" id="A0A844ZSR4"/>
<dbReference type="InterPro" id="IPR052558">
    <property type="entry name" value="Siderophore_Hydrolase_D"/>
</dbReference>